<dbReference type="InterPro" id="IPR050762">
    <property type="entry name" value="HD-ZIP_Homeobox_LZ_Class_II"/>
</dbReference>
<proteinExistence type="inferred from homology"/>
<evidence type="ECO:0000256" key="8">
    <source>
        <dbReference type="PROSITE-ProRule" id="PRU00108"/>
    </source>
</evidence>
<dbReference type="SMART" id="SM00340">
    <property type="entry name" value="HALZ"/>
    <property type="match status" value="1"/>
</dbReference>
<feature type="compositionally biased region" description="Basic and acidic residues" evidence="11">
    <location>
        <begin position="8"/>
        <end position="17"/>
    </location>
</feature>
<feature type="region of interest" description="Disordered" evidence="11">
    <location>
        <begin position="57"/>
        <end position="81"/>
    </location>
</feature>
<name>A0AAE2CRV1_9LAMI</name>
<keyword evidence="4 8" id="KW-0238">DNA-binding</keyword>
<evidence type="ECO:0000313" key="13">
    <source>
        <dbReference type="EMBL" id="KAK4432182.1"/>
    </source>
</evidence>
<evidence type="ECO:0000256" key="7">
    <source>
        <dbReference type="ARBA" id="ARBA00023242"/>
    </source>
</evidence>
<dbReference type="GO" id="GO:0043565">
    <property type="term" value="F:sequence-specific DNA binding"/>
    <property type="evidence" value="ECO:0007669"/>
    <property type="project" value="InterPro"/>
</dbReference>
<dbReference type="InterPro" id="IPR017970">
    <property type="entry name" value="Homeobox_CS"/>
</dbReference>
<organism evidence="13 14">
    <name type="scientific">Sesamum alatum</name>
    <dbReference type="NCBI Taxonomy" id="300844"/>
    <lineage>
        <taxon>Eukaryota</taxon>
        <taxon>Viridiplantae</taxon>
        <taxon>Streptophyta</taxon>
        <taxon>Embryophyta</taxon>
        <taxon>Tracheophyta</taxon>
        <taxon>Spermatophyta</taxon>
        <taxon>Magnoliopsida</taxon>
        <taxon>eudicotyledons</taxon>
        <taxon>Gunneridae</taxon>
        <taxon>Pentapetalae</taxon>
        <taxon>asterids</taxon>
        <taxon>lamiids</taxon>
        <taxon>Lamiales</taxon>
        <taxon>Pedaliaceae</taxon>
        <taxon>Sesamum</taxon>
    </lineage>
</organism>
<keyword evidence="5 8" id="KW-0371">Homeobox</keyword>
<dbReference type="Pfam" id="PF00046">
    <property type="entry name" value="Homeodomain"/>
    <property type="match status" value="1"/>
</dbReference>
<dbReference type="Gene3D" id="1.10.10.60">
    <property type="entry name" value="Homeodomain-like"/>
    <property type="match status" value="1"/>
</dbReference>
<evidence type="ECO:0000259" key="12">
    <source>
        <dbReference type="PROSITE" id="PS50071"/>
    </source>
</evidence>
<dbReference type="GO" id="GO:0000981">
    <property type="term" value="F:DNA-binding transcription factor activity, RNA polymerase II-specific"/>
    <property type="evidence" value="ECO:0007669"/>
    <property type="project" value="InterPro"/>
</dbReference>
<keyword evidence="3" id="KW-0805">Transcription regulation</keyword>
<dbReference type="SUPFAM" id="SSF46689">
    <property type="entry name" value="Homeodomain-like"/>
    <property type="match status" value="1"/>
</dbReference>
<comment type="similarity">
    <text evidence="2">Belongs to the HD-ZIP homeobox family. Class II subfamily.</text>
</comment>
<keyword evidence="14" id="KW-1185">Reference proteome</keyword>
<evidence type="ECO:0000256" key="2">
    <source>
        <dbReference type="ARBA" id="ARBA00006074"/>
    </source>
</evidence>
<dbReference type="PROSITE" id="PS00027">
    <property type="entry name" value="HOMEOBOX_1"/>
    <property type="match status" value="1"/>
</dbReference>
<dbReference type="InterPro" id="IPR003106">
    <property type="entry name" value="Leu_zip_homeo"/>
</dbReference>
<feature type="DNA-binding region" description="Homeobox" evidence="8">
    <location>
        <begin position="194"/>
        <end position="253"/>
    </location>
</feature>
<dbReference type="InterPro" id="IPR009057">
    <property type="entry name" value="Homeodomain-like_sf"/>
</dbReference>
<evidence type="ECO:0000256" key="11">
    <source>
        <dbReference type="SAM" id="MobiDB-lite"/>
    </source>
</evidence>
<dbReference type="AlphaFoldDB" id="A0AAE2CRV1"/>
<dbReference type="PROSITE" id="PS50071">
    <property type="entry name" value="HOMEOBOX_2"/>
    <property type="match status" value="1"/>
</dbReference>
<accession>A0AAE2CRV1</accession>
<dbReference type="PANTHER" id="PTHR45714">
    <property type="entry name" value="HOMEOBOX-LEUCINE ZIPPER PROTEIN HAT14"/>
    <property type="match status" value="1"/>
</dbReference>
<dbReference type="Proteomes" id="UP001293254">
    <property type="component" value="Unassembled WGS sequence"/>
</dbReference>
<dbReference type="SMART" id="SM00389">
    <property type="entry name" value="HOX"/>
    <property type="match status" value="1"/>
</dbReference>
<dbReference type="GO" id="GO:0005634">
    <property type="term" value="C:nucleus"/>
    <property type="evidence" value="ECO:0007669"/>
    <property type="project" value="UniProtKB-SubCell"/>
</dbReference>
<evidence type="ECO:0000256" key="4">
    <source>
        <dbReference type="ARBA" id="ARBA00023125"/>
    </source>
</evidence>
<evidence type="ECO:0000256" key="9">
    <source>
        <dbReference type="RuleBase" id="RU000682"/>
    </source>
</evidence>
<evidence type="ECO:0000256" key="1">
    <source>
        <dbReference type="ARBA" id="ARBA00004123"/>
    </source>
</evidence>
<dbReference type="PANTHER" id="PTHR45714:SF34">
    <property type="entry name" value="HOMEOBOX-LEUCINE ZIPPER PROTEIN HAT9"/>
    <property type="match status" value="1"/>
</dbReference>
<reference evidence="13" key="1">
    <citation type="submission" date="2020-06" db="EMBL/GenBank/DDBJ databases">
        <authorList>
            <person name="Li T."/>
            <person name="Hu X."/>
            <person name="Zhang T."/>
            <person name="Song X."/>
            <person name="Zhang H."/>
            <person name="Dai N."/>
            <person name="Sheng W."/>
            <person name="Hou X."/>
            <person name="Wei L."/>
        </authorList>
    </citation>
    <scope>NUCLEOTIDE SEQUENCE</scope>
    <source>
        <strain evidence="13">3651</strain>
        <tissue evidence="13">Leaf</tissue>
    </source>
</reference>
<protein>
    <submittedName>
        <fullName evidence="13">Homeobox-leucine zipper protein HAT14</fullName>
    </submittedName>
</protein>
<evidence type="ECO:0000313" key="14">
    <source>
        <dbReference type="Proteomes" id="UP001293254"/>
    </source>
</evidence>
<dbReference type="CDD" id="cd00086">
    <property type="entry name" value="homeodomain"/>
    <property type="match status" value="1"/>
</dbReference>
<comment type="subcellular location">
    <subcellularLocation>
        <location evidence="1 8 9">Nucleus</location>
    </subcellularLocation>
</comment>
<keyword evidence="10" id="KW-0175">Coiled coil</keyword>
<feature type="coiled-coil region" evidence="10">
    <location>
        <begin position="265"/>
        <end position="292"/>
    </location>
</feature>
<sequence length="317" mass="35724">MELGLSLGDHHDSDDTPKPFSFLDKSETSKILGKDLGFCMSVGKVSCADGAGNINGRCKETEDQNSRSSTSPSDPPRVQLDLLPLSPLHTTQPSSNKFPFSWLTQNSCMVFDEPGRGRPEETEERAAAGEVSCDPKSRVCSSVEMDFSVLIRPISGRGKRDLEGIRALNIINQSDIRGSCSRGSDDHEEENGMAARKKLRLSKQQSAFLEENFKEHHTLNTKQKLGLAKQLNLRPRQVEVWFQNRRARTKLKQTEVDCEYLKRWCEKLRQENTRLQKEVQELRALNKATSSTPFYMPTTTLLTMCSSCQRLLNPTTI</sequence>
<evidence type="ECO:0000256" key="3">
    <source>
        <dbReference type="ARBA" id="ARBA00023015"/>
    </source>
</evidence>
<gene>
    <name evidence="13" type="ORF">Salat_0980300</name>
</gene>
<evidence type="ECO:0000256" key="5">
    <source>
        <dbReference type="ARBA" id="ARBA00023155"/>
    </source>
</evidence>
<keyword evidence="7 8" id="KW-0539">Nucleus</keyword>
<dbReference type="InterPro" id="IPR001356">
    <property type="entry name" value="HD"/>
</dbReference>
<evidence type="ECO:0000256" key="10">
    <source>
        <dbReference type="SAM" id="Coils"/>
    </source>
</evidence>
<keyword evidence="6" id="KW-0804">Transcription</keyword>
<reference evidence="13" key="2">
    <citation type="journal article" date="2024" name="Plant">
        <title>Genomic evolution and insights into agronomic trait innovations of Sesamum species.</title>
        <authorList>
            <person name="Miao H."/>
            <person name="Wang L."/>
            <person name="Qu L."/>
            <person name="Liu H."/>
            <person name="Sun Y."/>
            <person name="Le M."/>
            <person name="Wang Q."/>
            <person name="Wei S."/>
            <person name="Zheng Y."/>
            <person name="Lin W."/>
            <person name="Duan Y."/>
            <person name="Cao H."/>
            <person name="Xiong S."/>
            <person name="Wang X."/>
            <person name="Wei L."/>
            <person name="Li C."/>
            <person name="Ma Q."/>
            <person name="Ju M."/>
            <person name="Zhao R."/>
            <person name="Li G."/>
            <person name="Mu C."/>
            <person name="Tian Q."/>
            <person name="Mei H."/>
            <person name="Zhang T."/>
            <person name="Gao T."/>
            <person name="Zhang H."/>
        </authorList>
    </citation>
    <scope>NUCLEOTIDE SEQUENCE</scope>
    <source>
        <strain evidence="13">3651</strain>
    </source>
</reference>
<feature type="region of interest" description="Disordered" evidence="11">
    <location>
        <begin position="1"/>
        <end position="22"/>
    </location>
</feature>
<comment type="caution">
    <text evidence="13">The sequence shown here is derived from an EMBL/GenBank/DDBJ whole genome shotgun (WGS) entry which is preliminary data.</text>
</comment>
<dbReference type="Pfam" id="PF02183">
    <property type="entry name" value="HALZ"/>
    <property type="match status" value="1"/>
</dbReference>
<dbReference type="EMBL" id="JACGWO010000003">
    <property type="protein sequence ID" value="KAK4432182.1"/>
    <property type="molecule type" value="Genomic_DNA"/>
</dbReference>
<evidence type="ECO:0000256" key="6">
    <source>
        <dbReference type="ARBA" id="ARBA00023163"/>
    </source>
</evidence>
<feature type="domain" description="Homeobox" evidence="12">
    <location>
        <begin position="192"/>
        <end position="252"/>
    </location>
</feature>